<gene>
    <name evidence="2" type="primary">LOC109468664</name>
</gene>
<protein>
    <submittedName>
        <fullName evidence="2">Uncharacterized protein LOC109468664</fullName>
    </submittedName>
</protein>
<reference evidence="2" key="1">
    <citation type="submission" date="2025-08" db="UniProtKB">
        <authorList>
            <consortium name="RefSeq"/>
        </authorList>
    </citation>
    <scope>IDENTIFICATION</scope>
    <source>
        <tissue evidence="2">Gonad</tissue>
    </source>
</reference>
<dbReference type="GeneID" id="109468664"/>
<dbReference type="Proteomes" id="UP000515135">
    <property type="component" value="Unplaced"/>
</dbReference>
<dbReference type="AlphaFoldDB" id="A0A6P4YLH9"/>
<dbReference type="RefSeq" id="XP_019622549.1">
    <property type="nucleotide sequence ID" value="XM_019766990.1"/>
</dbReference>
<accession>A0A6P4YLH9</accession>
<evidence type="ECO:0000313" key="1">
    <source>
        <dbReference type="Proteomes" id="UP000515135"/>
    </source>
</evidence>
<evidence type="ECO:0000313" key="2">
    <source>
        <dbReference type="RefSeq" id="XP_019622549.1"/>
    </source>
</evidence>
<proteinExistence type="predicted"/>
<keyword evidence="1" id="KW-1185">Reference proteome</keyword>
<organism evidence="1 2">
    <name type="scientific">Branchiostoma belcheri</name>
    <name type="common">Amphioxus</name>
    <dbReference type="NCBI Taxonomy" id="7741"/>
    <lineage>
        <taxon>Eukaryota</taxon>
        <taxon>Metazoa</taxon>
        <taxon>Chordata</taxon>
        <taxon>Cephalochordata</taxon>
        <taxon>Leptocardii</taxon>
        <taxon>Amphioxiformes</taxon>
        <taxon>Branchiostomatidae</taxon>
        <taxon>Branchiostoma</taxon>
    </lineage>
</organism>
<sequence length="216" mass="24646">MYQSNQHVAVHASLKASLVLFFHEFCPFSPKNLTPAAMLPRRLLREVDVMFLARIHRSLSSKFGQTHHNFPLPSRTTRPRPKCLTSEVHVSSTRRTKTTTVRHSFSNPVANVATASSAVCKRQLSADSDDDNMPWFLDPEKPLEMDRAELDVQNIEQEKSEDTIQDHADVTKINPVSEKKNILSGRTLPRIDKLTKKQLLARIQKKDIVYDDGKLY</sequence>
<name>A0A6P4YLH9_BRABE</name>
<dbReference type="KEGG" id="bbel:109468664"/>